<feature type="region of interest" description="Disordered" evidence="2">
    <location>
        <begin position="537"/>
        <end position="577"/>
    </location>
</feature>
<gene>
    <name evidence="4" type="ORF">QBC34DRAFT_393282</name>
</gene>
<feature type="region of interest" description="Disordered" evidence="2">
    <location>
        <begin position="308"/>
        <end position="345"/>
    </location>
</feature>
<dbReference type="InterPro" id="IPR036047">
    <property type="entry name" value="F-box-like_dom_sf"/>
</dbReference>
<dbReference type="PROSITE" id="PS50181">
    <property type="entry name" value="FBOX"/>
    <property type="match status" value="1"/>
</dbReference>
<comment type="caution">
    <text evidence="4">The sequence shown here is derived from an EMBL/GenBank/DDBJ whole genome shotgun (WGS) entry which is preliminary data.</text>
</comment>
<keyword evidence="5" id="KW-1185">Reference proteome</keyword>
<dbReference type="InterPro" id="IPR001810">
    <property type="entry name" value="F-box_dom"/>
</dbReference>
<feature type="compositionally biased region" description="Basic and acidic residues" evidence="2">
    <location>
        <begin position="442"/>
        <end position="452"/>
    </location>
</feature>
<evidence type="ECO:0000256" key="1">
    <source>
        <dbReference type="SAM" id="Coils"/>
    </source>
</evidence>
<dbReference type="EMBL" id="MU865917">
    <property type="protein sequence ID" value="KAK4454389.1"/>
    <property type="molecule type" value="Genomic_DNA"/>
</dbReference>
<feature type="region of interest" description="Disordered" evidence="2">
    <location>
        <begin position="380"/>
        <end position="401"/>
    </location>
</feature>
<reference evidence="4" key="2">
    <citation type="submission" date="2023-05" db="EMBL/GenBank/DDBJ databases">
        <authorList>
            <consortium name="Lawrence Berkeley National Laboratory"/>
            <person name="Steindorff A."/>
            <person name="Hensen N."/>
            <person name="Bonometti L."/>
            <person name="Westerberg I."/>
            <person name="Brannstrom I.O."/>
            <person name="Guillou S."/>
            <person name="Cros-Aarteil S."/>
            <person name="Calhoun S."/>
            <person name="Haridas S."/>
            <person name="Kuo A."/>
            <person name="Mondo S."/>
            <person name="Pangilinan J."/>
            <person name="Riley R."/>
            <person name="Labutti K."/>
            <person name="Andreopoulos B."/>
            <person name="Lipzen A."/>
            <person name="Chen C."/>
            <person name="Yanf M."/>
            <person name="Daum C."/>
            <person name="Ng V."/>
            <person name="Clum A."/>
            <person name="Ohm R."/>
            <person name="Martin F."/>
            <person name="Silar P."/>
            <person name="Natvig D."/>
            <person name="Lalanne C."/>
            <person name="Gautier V."/>
            <person name="Ament-Velasquez S.L."/>
            <person name="Kruys A."/>
            <person name="Hutchinson M.I."/>
            <person name="Powell A.J."/>
            <person name="Barry K."/>
            <person name="Miller A.N."/>
            <person name="Grigoriev I.V."/>
            <person name="Debuchy R."/>
            <person name="Gladieux P."/>
            <person name="Thoren M.H."/>
            <person name="Johannesson H."/>
        </authorList>
    </citation>
    <scope>NUCLEOTIDE SEQUENCE</scope>
    <source>
        <strain evidence="4">PSN243</strain>
    </source>
</reference>
<feature type="coiled-coil region" evidence="1">
    <location>
        <begin position="594"/>
        <end position="664"/>
    </location>
</feature>
<feature type="compositionally biased region" description="Basic and acidic residues" evidence="2">
    <location>
        <begin position="381"/>
        <end position="393"/>
    </location>
</feature>
<proteinExistence type="predicted"/>
<evidence type="ECO:0000259" key="3">
    <source>
        <dbReference type="PROSITE" id="PS50181"/>
    </source>
</evidence>
<feature type="region of interest" description="Disordered" evidence="2">
    <location>
        <begin position="442"/>
        <end position="510"/>
    </location>
</feature>
<feature type="compositionally biased region" description="Low complexity" evidence="2">
    <location>
        <begin position="453"/>
        <end position="487"/>
    </location>
</feature>
<feature type="domain" description="F-box" evidence="3">
    <location>
        <begin position="15"/>
        <end position="60"/>
    </location>
</feature>
<dbReference type="Proteomes" id="UP001321760">
    <property type="component" value="Unassembled WGS sequence"/>
</dbReference>
<feature type="compositionally biased region" description="Acidic residues" evidence="2">
    <location>
        <begin position="319"/>
        <end position="330"/>
    </location>
</feature>
<reference evidence="4" key="1">
    <citation type="journal article" date="2023" name="Mol. Phylogenet. Evol.">
        <title>Genome-scale phylogeny and comparative genomics of the fungal order Sordariales.</title>
        <authorList>
            <person name="Hensen N."/>
            <person name="Bonometti L."/>
            <person name="Westerberg I."/>
            <person name="Brannstrom I.O."/>
            <person name="Guillou S."/>
            <person name="Cros-Aarteil S."/>
            <person name="Calhoun S."/>
            <person name="Haridas S."/>
            <person name="Kuo A."/>
            <person name="Mondo S."/>
            <person name="Pangilinan J."/>
            <person name="Riley R."/>
            <person name="LaButti K."/>
            <person name="Andreopoulos B."/>
            <person name="Lipzen A."/>
            <person name="Chen C."/>
            <person name="Yan M."/>
            <person name="Daum C."/>
            <person name="Ng V."/>
            <person name="Clum A."/>
            <person name="Steindorff A."/>
            <person name="Ohm R.A."/>
            <person name="Martin F."/>
            <person name="Silar P."/>
            <person name="Natvig D.O."/>
            <person name="Lalanne C."/>
            <person name="Gautier V."/>
            <person name="Ament-Velasquez S.L."/>
            <person name="Kruys A."/>
            <person name="Hutchinson M.I."/>
            <person name="Powell A.J."/>
            <person name="Barry K."/>
            <person name="Miller A.N."/>
            <person name="Grigoriev I.V."/>
            <person name="Debuchy R."/>
            <person name="Gladieux P."/>
            <person name="Hiltunen Thoren M."/>
            <person name="Johannesson H."/>
        </authorList>
    </citation>
    <scope>NUCLEOTIDE SEQUENCE</scope>
    <source>
        <strain evidence="4">PSN243</strain>
    </source>
</reference>
<protein>
    <submittedName>
        <fullName evidence="4">F-box domain-protein</fullName>
    </submittedName>
</protein>
<dbReference type="Pfam" id="PF00646">
    <property type="entry name" value="F-box"/>
    <property type="match status" value="1"/>
</dbReference>
<accession>A0AAV9H349</accession>
<feature type="region of interest" description="Disordered" evidence="2">
    <location>
        <begin position="926"/>
        <end position="945"/>
    </location>
</feature>
<dbReference type="AlphaFoldDB" id="A0AAV9H349"/>
<keyword evidence="1" id="KW-0175">Coiled coil</keyword>
<dbReference type="SUPFAM" id="SSF81383">
    <property type="entry name" value="F-box domain"/>
    <property type="match status" value="1"/>
</dbReference>
<feature type="compositionally biased region" description="Low complexity" evidence="2">
    <location>
        <begin position="550"/>
        <end position="561"/>
    </location>
</feature>
<organism evidence="4 5">
    <name type="scientific">Podospora aff. communis PSN243</name>
    <dbReference type="NCBI Taxonomy" id="3040156"/>
    <lineage>
        <taxon>Eukaryota</taxon>
        <taxon>Fungi</taxon>
        <taxon>Dikarya</taxon>
        <taxon>Ascomycota</taxon>
        <taxon>Pezizomycotina</taxon>
        <taxon>Sordariomycetes</taxon>
        <taxon>Sordariomycetidae</taxon>
        <taxon>Sordariales</taxon>
        <taxon>Podosporaceae</taxon>
        <taxon>Podospora</taxon>
    </lineage>
</organism>
<evidence type="ECO:0000313" key="5">
    <source>
        <dbReference type="Proteomes" id="UP001321760"/>
    </source>
</evidence>
<evidence type="ECO:0000313" key="4">
    <source>
        <dbReference type="EMBL" id="KAK4454389.1"/>
    </source>
</evidence>
<evidence type="ECO:0000256" key="2">
    <source>
        <dbReference type="SAM" id="MobiDB-lite"/>
    </source>
</evidence>
<sequence>MASSTAEESPPSKPAPTLLTLPSEVQKEIVSHCSQCDLICLALVSKHCRELAAAQLYRNFHIVFPDEDDPAFDSPIDGLAGGLDTFVTSDYDYAKHLRDLSLDTLSGGDKAELAYKPYLYNVSCGKFMNTLLLVTLRKAKALESFRWNIRVELSRPVYQALHRIETLSHIHIRLQAGPSLYESPPPLPYNTSHPAPAAHSMAPLQHMTPVNPAPPPPQSFMVPPPNSLFYVPATTAPPPPLPKPAVRVKAPKKTPLSKEPPTLSGFKKLKSLAVLDIDSLDVVSELKACVRSSSGTLTKLKLSFSDSLANQARKPPPEADPDDSDPDDEFQVVPVPAAGYNDDVSGPARAFRAQEEKKSQESVLGRIFDVEPYVVKKAPKKVREKEKEAKEEAASNPGAEFINAIKVVSGKLMRDLQGAGDLSATQQEILATIEYAARKYVASEEARSRDGNSQEQGAQSSSEASQATPETSAAPTAETAPTPNEASVSLFGQSTSTKAKEAQKDIDPDDIDIIAPEEQLVDEAPDTAAAETLVVVAEPSSSTAPKLPNGPATTGPATPAADLSGPSEPAQPKATMSPSVEKAAASYSIQKANIKTLAEKLELCEAQSTQLRKTLQDLQAADNVDHSSRIAELEKEIAGITNDIQVLKNEMNVVEAEIEDAEKQILLAPAAESAEAQCQRVSEYLRTTRGIALQSLSIYLIPVRASVLSRAIDFRVLRRITLLNVGPQAPIWAHLQKENKESPLPLRKIFTDNVSQVFLTFVSQLEELHEFFILERDIKYKPESFAPKTNTTIDQIRRLVLKKHMPTLKRLMIKNNADMAWDVNEKTVMLICKRGKALEELACNMGIRVIHTYMQHLSGLINLRALHIIQLRNDDTCVWVMRETKRFLIDNLSHHPHLKLEWISIDDEDRVERLIRPSERAKLNKMASKKAKGKQKALTPGEFGGGGNDLFPVLPPPDNWDNAVSDSDDDDELENQRIDSVDNIHFYDVWGVRIFKKEIVNGRL</sequence>
<name>A0AAV9H349_9PEZI</name>